<organism evidence="1 2">
    <name type="scientific">Sphaerodactylus townsendi</name>
    <dbReference type="NCBI Taxonomy" id="933632"/>
    <lineage>
        <taxon>Eukaryota</taxon>
        <taxon>Metazoa</taxon>
        <taxon>Chordata</taxon>
        <taxon>Craniata</taxon>
        <taxon>Vertebrata</taxon>
        <taxon>Euteleostomi</taxon>
        <taxon>Lepidosauria</taxon>
        <taxon>Squamata</taxon>
        <taxon>Bifurcata</taxon>
        <taxon>Gekkota</taxon>
        <taxon>Sphaerodactylidae</taxon>
        <taxon>Sphaerodactylus</taxon>
    </lineage>
</organism>
<dbReference type="Proteomes" id="UP000827872">
    <property type="component" value="Linkage Group LG16"/>
</dbReference>
<name>A0ACB8ECV6_9SAUR</name>
<dbReference type="EMBL" id="CM037629">
    <property type="protein sequence ID" value="KAH7990265.1"/>
    <property type="molecule type" value="Genomic_DNA"/>
</dbReference>
<proteinExistence type="predicted"/>
<protein>
    <submittedName>
        <fullName evidence="1">Uncharacterized protein</fullName>
    </submittedName>
</protein>
<accession>A0ACB8ECV6</accession>
<evidence type="ECO:0000313" key="2">
    <source>
        <dbReference type="Proteomes" id="UP000827872"/>
    </source>
</evidence>
<gene>
    <name evidence="1" type="ORF">K3G42_004975</name>
</gene>
<evidence type="ECO:0000313" key="1">
    <source>
        <dbReference type="EMBL" id="KAH7990265.1"/>
    </source>
</evidence>
<reference evidence="1" key="1">
    <citation type="submission" date="2021-08" db="EMBL/GenBank/DDBJ databases">
        <title>The first chromosome-level gecko genome reveals the dynamic sex chromosomes of Neotropical dwarf geckos (Sphaerodactylidae: Sphaerodactylus).</title>
        <authorList>
            <person name="Pinto B.J."/>
            <person name="Keating S.E."/>
            <person name="Gamble T."/>
        </authorList>
    </citation>
    <scope>NUCLEOTIDE SEQUENCE</scope>
    <source>
        <strain evidence="1">TG3544</strain>
    </source>
</reference>
<sequence length="138" mass="14733">MQQELSEWPLIQCVTIARFCFIMGLSGALHSQRHASRAGGCVQTTLSMLCIHLNRPGVVQSTEEKGLEGSWKCYKIPVSRVPATIASTRSHQGTGASSVTGPRRVHSQAPFGNSATLASRRRSNKSGCAVSLFCSAAS</sequence>
<keyword evidence="2" id="KW-1185">Reference proteome</keyword>
<comment type="caution">
    <text evidence="1">The sequence shown here is derived from an EMBL/GenBank/DDBJ whole genome shotgun (WGS) entry which is preliminary data.</text>
</comment>